<feature type="transmembrane region" description="Helical" evidence="12">
    <location>
        <begin position="201"/>
        <end position="226"/>
    </location>
</feature>
<organism evidence="14 15">
    <name type="scientific">Thermaurantimonas aggregans</name>
    <dbReference type="NCBI Taxonomy" id="2173829"/>
    <lineage>
        <taxon>Bacteria</taxon>
        <taxon>Pseudomonadati</taxon>
        <taxon>Bacteroidota</taxon>
        <taxon>Flavobacteriia</taxon>
        <taxon>Flavobacteriales</taxon>
        <taxon>Schleiferiaceae</taxon>
        <taxon>Thermaurantimonas</taxon>
    </lineage>
</organism>
<feature type="transmembrane region" description="Helical" evidence="12">
    <location>
        <begin position="232"/>
        <end position="251"/>
    </location>
</feature>
<evidence type="ECO:0000256" key="9">
    <source>
        <dbReference type="ARBA" id="ARBA00023004"/>
    </source>
</evidence>
<dbReference type="PANTHER" id="PTHR38674">
    <property type="entry name" value="ALKANE 1-MONOOXYGENASE 1"/>
    <property type="match status" value="1"/>
</dbReference>
<dbReference type="InterPro" id="IPR005804">
    <property type="entry name" value="FA_desaturase_dom"/>
</dbReference>
<evidence type="ECO:0000256" key="10">
    <source>
        <dbReference type="ARBA" id="ARBA00023033"/>
    </source>
</evidence>
<evidence type="ECO:0000256" key="4">
    <source>
        <dbReference type="ARBA" id="ARBA00022519"/>
    </source>
</evidence>
<comment type="caution">
    <text evidence="14">The sequence shown here is derived from an EMBL/GenBank/DDBJ whole genome shotgun (WGS) entry which is preliminary data.</text>
</comment>
<dbReference type="AlphaFoldDB" id="A0A401XJJ5"/>
<proteinExistence type="inferred from homology"/>
<keyword evidence="11 12" id="KW-0472">Membrane</keyword>
<dbReference type="CDD" id="cd03512">
    <property type="entry name" value="Alkane-hydroxylase"/>
    <property type="match status" value="1"/>
</dbReference>
<keyword evidence="3" id="KW-1003">Cell membrane</keyword>
<name>A0A401XJJ5_9FLAO</name>
<evidence type="ECO:0000256" key="8">
    <source>
        <dbReference type="ARBA" id="ARBA00023002"/>
    </source>
</evidence>
<comment type="similarity">
    <text evidence="2">Belongs to the fatty acid desaturase type 1 family. AlkB subfamily.</text>
</comment>
<evidence type="ECO:0000313" key="15">
    <source>
        <dbReference type="Proteomes" id="UP000286715"/>
    </source>
</evidence>
<keyword evidence="8" id="KW-0560">Oxidoreductase</keyword>
<sequence>MRKYRYLLSFTITFSTILAFQSDGWLSFATVMYAFGILPLLELVLPADPSNFSDSEETILAKDKLFDFFILAAAASQFVLFGYFLLNIATVDPSQLTFWGRSLSFGVHTGVMGINVGHELGHRVEKWMQRIAMGLLSTSLYAHFFIEHNFGHHKNVGTPHDPSSARLNEPIYSFWLRAVSQGIISAYNIEKNRLQRKKLPVFSVHNLFLILMLVQTALLIGVYAIFGKTVLLAFLLSATTGFLLLETVNYIEHYGLTRRKVSDRRYEDVNVTHSWNSDHIIGRSVLFELSRHSDHHENPYRKYQILKHYDQSPQMPTGYPGMMLLTLIPPLWFYVMNRKINQLHGDQQGRIATQVQ</sequence>
<reference evidence="14 15" key="1">
    <citation type="submission" date="2018-11" db="EMBL/GenBank/DDBJ databases">
        <title>Schleiferia aggregans sp. nov., a moderately thermophilic heterotrophic bacterium isolated from microbial mats at a terrestrial hot spring.</title>
        <authorList>
            <person name="Iino T."/>
            <person name="Ohkuma M."/>
            <person name="Haruta S."/>
        </authorList>
    </citation>
    <scope>NUCLEOTIDE SEQUENCE [LARGE SCALE GENOMIC DNA]</scope>
    <source>
        <strain evidence="14 15">LA</strain>
    </source>
</reference>
<evidence type="ECO:0000256" key="12">
    <source>
        <dbReference type="SAM" id="Phobius"/>
    </source>
</evidence>
<dbReference type="OrthoDB" id="4759734at2"/>
<evidence type="ECO:0000256" key="7">
    <source>
        <dbReference type="ARBA" id="ARBA00022989"/>
    </source>
</evidence>
<keyword evidence="7 12" id="KW-1133">Transmembrane helix</keyword>
<feature type="transmembrane region" description="Helical" evidence="12">
    <location>
        <begin position="65"/>
        <end position="86"/>
    </location>
</feature>
<evidence type="ECO:0000256" key="5">
    <source>
        <dbReference type="ARBA" id="ARBA00022692"/>
    </source>
</evidence>
<keyword evidence="5 12" id="KW-0812">Transmembrane</keyword>
<keyword evidence="4" id="KW-0997">Cell inner membrane</keyword>
<evidence type="ECO:0000313" key="14">
    <source>
        <dbReference type="EMBL" id="GCD77170.1"/>
    </source>
</evidence>
<evidence type="ECO:0000259" key="13">
    <source>
        <dbReference type="Pfam" id="PF00487"/>
    </source>
</evidence>
<dbReference type="PANTHER" id="PTHR38674:SF1">
    <property type="entry name" value="ALKANE 1-MONOOXYGENASE 1"/>
    <property type="match status" value="1"/>
</dbReference>
<protein>
    <submittedName>
        <fullName evidence="14">Alkane 1-monooxygenase</fullName>
    </submittedName>
</protein>
<evidence type="ECO:0000256" key="1">
    <source>
        <dbReference type="ARBA" id="ARBA00004429"/>
    </source>
</evidence>
<dbReference type="GO" id="GO:0006629">
    <property type="term" value="P:lipid metabolic process"/>
    <property type="evidence" value="ECO:0007669"/>
    <property type="project" value="InterPro"/>
</dbReference>
<dbReference type="Proteomes" id="UP000286715">
    <property type="component" value="Unassembled WGS sequence"/>
</dbReference>
<gene>
    <name evidence="14" type="ORF">JCM31826_06520</name>
</gene>
<dbReference type="Pfam" id="PF00487">
    <property type="entry name" value="FA_desaturase"/>
    <property type="match status" value="1"/>
</dbReference>
<accession>A0A401XJJ5</accession>
<keyword evidence="6" id="KW-0479">Metal-binding</keyword>
<feature type="domain" description="Fatty acid desaturase" evidence="13">
    <location>
        <begin position="103"/>
        <end position="309"/>
    </location>
</feature>
<evidence type="ECO:0000256" key="3">
    <source>
        <dbReference type="ARBA" id="ARBA00022475"/>
    </source>
</evidence>
<evidence type="ECO:0000256" key="2">
    <source>
        <dbReference type="ARBA" id="ARBA00010823"/>
    </source>
</evidence>
<evidence type="ECO:0000256" key="11">
    <source>
        <dbReference type="ARBA" id="ARBA00023136"/>
    </source>
</evidence>
<keyword evidence="9" id="KW-0408">Iron</keyword>
<comment type="subcellular location">
    <subcellularLocation>
        <location evidence="1">Cell inner membrane</location>
        <topology evidence="1">Multi-pass membrane protein</topology>
    </subcellularLocation>
</comment>
<keyword evidence="15" id="KW-1185">Reference proteome</keyword>
<keyword evidence="10 14" id="KW-0503">Monooxygenase</keyword>
<dbReference type="InterPro" id="IPR033885">
    <property type="entry name" value="AlkB/XylM"/>
</dbReference>
<dbReference type="GO" id="GO:0046872">
    <property type="term" value="F:metal ion binding"/>
    <property type="evidence" value="ECO:0007669"/>
    <property type="project" value="UniProtKB-KW"/>
</dbReference>
<evidence type="ECO:0000256" key="6">
    <source>
        <dbReference type="ARBA" id="ARBA00022723"/>
    </source>
</evidence>
<dbReference type="GO" id="GO:0005886">
    <property type="term" value="C:plasma membrane"/>
    <property type="evidence" value="ECO:0007669"/>
    <property type="project" value="UniProtKB-SubCell"/>
</dbReference>
<dbReference type="GO" id="GO:0004497">
    <property type="term" value="F:monooxygenase activity"/>
    <property type="evidence" value="ECO:0007669"/>
    <property type="project" value="UniProtKB-KW"/>
</dbReference>
<dbReference type="EMBL" id="BHZE01000004">
    <property type="protein sequence ID" value="GCD77170.1"/>
    <property type="molecule type" value="Genomic_DNA"/>
</dbReference>
<dbReference type="RefSeq" id="WP_124397228.1">
    <property type="nucleotide sequence ID" value="NZ_BHZE01000004.1"/>
</dbReference>